<dbReference type="InterPro" id="IPR000559">
    <property type="entry name" value="Formate_THF_ligase"/>
</dbReference>
<keyword evidence="2 8" id="KW-0554">One-carbon metabolism</keyword>
<dbReference type="OrthoDB" id="9761733at2"/>
<dbReference type="GO" id="GO:0005524">
    <property type="term" value="F:ATP binding"/>
    <property type="evidence" value="ECO:0007669"/>
    <property type="project" value="UniProtKB-UniRule"/>
</dbReference>
<keyword evidence="10" id="KW-1185">Reference proteome</keyword>
<dbReference type="EC" id="6.3.4.3" evidence="8"/>
<dbReference type="AlphaFoldDB" id="A0A250JLS9"/>
<dbReference type="GO" id="GO:0004329">
    <property type="term" value="F:formate-tetrahydrofolate ligase activity"/>
    <property type="evidence" value="ECO:0007669"/>
    <property type="project" value="UniProtKB-UniRule"/>
</dbReference>
<dbReference type="Proteomes" id="UP000217343">
    <property type="component" value="Chromosome"/>
</dbReference>
<dbReference type="GO" id="GO:0035999">
    <property type="term" value="P:tetrahydrofolate interconversion"/>
    <property type="evidence" value="ECO:0007669"/>
    <property type="project" value="UniProtKB-UniRule"/>
</dbReference>
<dbReference type="Gene3D" id="3.10.410.10">
    <property type="entry name" value="Formyltetrahydrofolate synthetase, domain 3"/>
    <property type="match status" value="1"/>
</dbReference>
<evidence type="ECO:0000313" key="10">
    <source>
        <dbReference type="Proteomes" id="UP000217343"/>
    </source>
</evidence>
<dbReference type="HAMAP" id="MF_01543">
    <property type="entry name" value="FTHFS"/>
    <property type="match status" value="1"/>
</dbReference>
<dbReference type="InterPro" id="IPR027417">
    <property type="entry name" value="P-loop_NTPase"/>
</dbReference>
<dbReference type="UniPathway" id="UPA00193"/>
<dbReference type="FunFam" id="3.30.1510.10:FF:000001">
    <property type="entry name" value="Formate--tetrahydrofolate ligase"/>
    <property type="match status" value="1"/>
</dbReference>
<dbReference type="CDD" id="cd00477">
    <property type="entry name" value="FTHFS"/>
    <property type="match status" value="1"/>
</dbReference>
<dbReference type="RefSeq" id="WP_095956682.1">
    <property type="nucleotide sequence ID" value="NZ_CP022203.1"/>
</dbReference>
<feature type="binding site" evidence="8">
    <location>
        <begin position="54"/>
        <end position="61"/>
    </location>
    <ligand>
        <name>ATP</name>
        <dbReference type="ChEBI" id="CHEBI:30616"/>
    </ligand>
</feature>
<proteinExistence type="inferred from homology"/>
<sequence length="551" mass="58174">MTLRAMTDVGAELGLSPEDVLPWGTHRAKVSLDALGRRGGRQGRLVLVSAINPTPPGEGKTTMSVSLAMGLRKRGRRAVAALREPSLGPVFGVKGGGTGGGQASLEPAADINLHFTGDLHAITSANNLLSALVDNAVFYGQPVALDATRVRWRRAMDMNDRFLRNVIVGLGGKAQGVPREDHFDITAASEVMAILALAEGLKDLEARLGRVIIGHTRDGQPVRARDVDAAAAMVALLKDALMPNLAQTREGGPALVHAGPFANIAHGCSSVLGTRMGLAYADEVITEAGFGFDLGAEKFLDIKCRGAGLWPRGVVLVVTLRALKHHGGAAPARVAEPDREALVRGFAHLEKHLESVAAFGLPAVLCVNRFPQDTEAELEELRAFGRARGVELAVCDGYSRGGDGSLELADRVLEMLDGTDAAPPQPRFLYDVAQSPEEKVAAIARTVYGADDVAFTSNAKKDLEAIRELGGAGLPVCMAKTHLSLSDDPTKPGRPRGFTLTVREVRLSAGAGFMVALTGDLLTMPGLPREPAARRVTVHDDGRVTGLMQGE</sequence>
<keyword evidence="3 8" id="KW-0436">Ligase</keyword>
<dbReference type="Gene3D" id="3.40.50.300">
    <property type="entry name" value="P-loop containing nucleotide triphosphate hydrolases"/>
    <property type="match status" value="1"/>
</dbReference>
<evidence type="ECO:0000256" key="1">
    <source>
        <dbReference type="ARBA" id="ARBA00004777"/>
    </source>
</evidence>
<accession>A0A250JLS9</accession>
<evidence type="ECO:0000313" key="9">
    <source>
        <dbReference type="EMBL" id="ATB44613.1"/>
    </source>
</evidence>
<dbReference type="Gene3D" id="3.30.1510.10">
    <property type="entry name" value="Domain 2, N(10)-formyltetrahydrofolate synthetase"/>
    <property type="match status" value="1"/>
</dbReference>
<organism evidence="9 10">
    <name type="scientific">Corallococcus macrosporus DSM 14697</name>
    <dbReference type="NCBI Taxonomy" id="1189310"/>
    <lineage>
        <taxon>Bacteria</taxon>
        <taxon>Pseudomonadati</taxon>
        <taxon>Myxococcota</taxon>
        <taxon>Myxococcia</taxon>
        <taxon>Myxococcales</taxon>
        <taxon>Cystobacterineae</taxon>
        <taxon>Myxococcaceae</taxon>
        <taxon>Corallococcus</taxon>
    </lineage>
</organism>
<dbReference type="SUPFAM" id="SSF52540">
    <property type="entry name" value="P-loop containing nucleoside triphosphate hydrolases"/>
    <property type="match status" value="1"/>
</dbReference>
<evidence type="ECO:0000256" key="8">
    <source>
        <dbReference type="HAMAP-Rule" id="MF_01543"/>
    </source>
</evidence>
<comment type="similarity">
    <text evidence="7 8">Belongs to the formate--tetrahydrofolate ligase family.</text>
</comment>
<dbReference type="InterPro" id="IPR020628">
    <property type="entry name" value="Formate_THF_ligase_CS"/>
</dbReference>
<reference evidence="9 10" key="1">
    <citation type="submission" date="2017-06" db="EMBL/GenBank/DDBJ databases">
        <title>Sequencing and comparative analysis of myxobacterial genomes.</title>
        <authorList>
            <person name="Rupp O."/>
            <person name="Goesmann A."/>
            <person name="Sogaard-Andersen L."/>
        </authorList>
    </citation>
    <scope>NUCLEOTIDE SEQUENCE [LARGE SCALE GENOMIC DNA]</scope>
    <source>
        <strain evidence="9 10">DSM 14697</strain>
    </source>
</reference>
<name>A0A250JLS9_9BACT</name>
<protein>
    <recommendedName>
        <fullName evidence="8">Formate--tetrahydrofolate ligase</fullName>
        <ecNumber evidence="8">6.3.4.3</ecNumber>
    </recommendedName>
    <alternativeName>
        <fullName evidence="8">Formyltetrahydrofolate synthetase</fullName>
        <shortName evidence="8">FHS</shortName>
        <shortName evidence="8">FTHFS</shortName>
    </alternativeName>
</protein>
<dbReference type="KEGG" id="mmas:MYMAC_000184"/>
<dbReference type="Pfam" id="PF01268">
    <property type="entry name" value="FTHFS"/>
    <property type="match status" value="1"/>
</dbReference>
<dbReference type="FunFam" id="3.10.410.10:FF:000001">
    <property type="entry name" value="Putative formate--tetrahydrofolate ligase"/>
    <property type="match status" value="1"/>
</dbReference>
<gene>
    <name evidence="8" type="primary">fhs</name>
    <name evidence="9" type="ORF">MYMAC_000184</name>
</gene>
<evidence type="ECO:0000256" key="2">
    <source>
        <dbReference type="ARBA" id="ARBA00022563"/>
    </source>
</evidence>
<keyword evidence="5 8" id="KW-0067">ATP-binding</keyword>
<evidence type="ECO:0000256" key="4">
    <source>
        <dbReference type="ARBA" id="ARBA00022741"/>
    </source>
</evidence>
<evidence type="ECO:0000256" key="7">
    <source>
        <dbReference type="ARBA" id="ARBA00061363"/>
    </source>
</evidence>
<evidence type="ECO:0000256" key="5">
    <source>
        <dbReference type="ARBA" id="ARBA00022840"/>
    </source>
</evidence>
<comment type="catalytic activity">
    <reaction evidence="6 8">
        <text>(6S)-5,6,7,8-tetrahydrofolate + formate + ATP = (6R)-10-formyltetrahydrofolate + ADP + phosphate</text>
        <dbReference type="Rhea" id="RHEA:20221"/>
        <dbReference type="ChEBI" id="CHEBI:15740"/>
        <dbReference type="ChEBI" id="CHEBI:30616"/>
        <dbReference type="ChEBI" id="CHEBI:43474"/>
        <dbReference type="ChEBI" id="CHEBI:57453"/>
        <dbReference type="ChEBI" id="CHEBI:195366"/>
        <dbReference type="ChEBI" id="CHEBI:456216"/>
        <dbReference type="EC" id="6.3.4.3"/>
    </reaction>
</comment>
<evidence type="ECO:0000256" key="3">
    <source>
        <dbReference type="ARBA" id="ARBA00022598"/>
    </source>
</evidence>
<evidence type="ECO:0000256" key="6">
    <source>
        <dbReference type="ARBA" id="ARBA00049033"/>
    </source>
</evidence>
<dbReference type="EMBL" id="CP022203">
    <property type="protein sequence ID" value="ATB44613.1"/>
    <property type="molecule type" value="Genomic_DNA"/>
</dbReference>
<dbReference type="NCBIfam" id="NF010030">
    <property type="entry name" value="PRK13505.1"/>
    <property type="match status" value="1"/>
</dbReference>
<keyword evidence="4 8" id="KW-0547">Nucleotide-binding</keyword>
<comment type="pathway">
    <text evidence="1 8">One-carbon metabolism; tetrahydrofolate interconversion.</text>
</comment>
<dbReference type="PROSITE" id="PS00722">
    <property type="entry name" value="FTHFS_2"/>
    <property type="match status" value="1"/>
</dbReference>